<feature type="compositionally biased region" description="Polar residues" evidence="1">
    <location>
        <begin position="102"/>
        <end position="114"/>
    </location>
</feature>
<organism evidence="3 4">
    <name type="scientific">Hyalangium minutum</name>
    <dbReference type="NCBI Taxonomy" id="394096"/>
    <lineage>
        <taxon>Bacteria</taxon>
        <taxon>Pseudomonadati</taxon>
        <taxon>Myxococcota</taxon>
        <taxon>Myxococcia</taxon>
        <taxon>Myxococcales</taxon>
        <taxon>Cystobacterineae</taxon>
        <taxon>Archangiaceae</taxon>
        <taxon>Hyalangium</taxon>
    </lineage>
</organism>
<keyword evidence="4" id="KW-1185">Reference proteome</keyword>
<gene>
    <name evidence="3" type="ORF">DB31_1356</name>
</gene>
<feature type="compositionally biased region" description="Basic and acidic residues" evidence="1">
    <location>
        <begin position="115"/>
        <end position="124"/>
    </location>
</feature>
<dbReference type="InterPro" id="IPR011086">
    <property type="entry name" value="DUF1521"/>
</dbReference>
<dbReference type="Pfam" id="PF07481">
    <property type="entry name" value="DUF1521"/>
    <property type="match status" value="1"/>
</dbReference>
<proteinExistence type="predicted"/>
<reference evidence="3 4" key="1">
    <citation type="submission" date="2014-04" db="EMBL/GenBank/DDBJ databases">
        <title>Genome assembly of Hyalangium minutum DSM 14724.</title>
        <authorList>
            <person name="Sharma G."/>
            <person name="Subramanian S."/>
        </authorList>
    </citation>
    <scope>NUCLEOTIDE SEQUENCE [LARGE SCALE GENOMIC DNA]</scope>
    <source>
        <strain evidence="3 4">DSM 14724</strain>
    </source>
</reference>
<sequence length="412" mass="44963">MFSWSSQVQSLLGSQQAGFGGMDSLNRCFQAYGAMGAQLSMTNVVGYAAMPDFENSGQLDLDKQAGTVTTPGGYKVSVADGKVRIQNPDGKWTDLKAEPPTRTVTSDNVTTESRQLPRDPAVRESDGDVWRYQGTGTFNLPDGTKITIQEKGDSKDLHINQVDIYNGNKHVSVDSQLTSAEWQTVSSSSQQLSATPWRNLGTVEQRQVTARVTEQQEARQKFTTTFSDVQKNGYAHDATNADGQSFQLAGDGIAWSQGGREVLSGAGKGKDDKTLAYQLGNAIQNSQLGRRPIQVPWNVYATQMVGITASLFQSQYAATSNHWQQCQNMFSACQPRPYLPMMTQLSNMGGIRSPFCGPMGGAAMCGVGLNGGFQSTLQRMLASVNQMIQRYMSLRDLQLNAMQMRWSRPIGG</sequence>
<evidence type="ECO:0000313" key="3">
    <source>
        <dbReference type="EMBL" id="KFE65240.1"/>
    </source>
</evidence>
<dbReference type="EMBL" id="JMCB01000012">
    <property type="protein sequence ID" value="KFE65240.1"/>
    <property type="molecule type" value="Genomic_DNA"/>
</dbReference>
<protein>
    <recommendedName>
        <fullName evidence="2">DUF1521 domain-containing protein</fullName>
    </recommendedName>
</protein>
<evidence type="ECO:0000259" key="2">
    <source>
        <dbReference type="Pfam" id="PF07481"/>
    </source>
</evidence>
<accession>A0A085WC27</accession>
<dbReference type="Proteomes" id="UP000028725">
    <property type="component" value="Unassembled WGS sequence"/>
</dbReference>
<evidence type="ECO:0000256" key="1">
    <source>
        <dbReference type="SAM" id="MobiDB-lite"/>
    </source>
</evidence>
<dbReference type="STRING" id="394096.DB31_1356"/>
<evidence type="ECO:0000313" key="4">
    <source>
        <dbReference type="Proteomes" id="UP000028725"/>
    </source>
</evidence>
<comment type="caution">
    <text evidence="3">The sequence shown here is derived from an EMBL/GenBank/DDBJ whole genome shotgun (WGS) entry which is preliminary data.</text>
</comment>
<feature type="region of interest" description="Disordered" evidence="1">
    <location>
        <begin position="87"/>
        <end position="124"/>
    </location>
</feature>
<feature type="domain" description="DUF1521" evidence="2">
    <location>
        <begin position="77"/>
        <end position="174"/>
    </location>
</feature>
<dbReference type="AlphaFoldDB" id="A0A085WC27"/>
<name>A0A085WC27_9BACT</name>